<evidence type="ECO:0000256" key="2">
    <source>
        <dbReference type="ARBA" id="ARBA00006247"/>
    </source>
</evidence>
<evidence type="ECO:0000256" key="1">
    <source>
        <dbReference type="ARBA" id="ARBA00001947"/>
    </source>
</evidence>
<dbReference type="EMBL" id="JAHQCS010000151">
    <property type="protein sequence ID" value="MBU9713742.1"/>
    <property type="molecule type" value="Genomic_DNA"/>
</dbReference>
<keyword evidence="7" id="KW-0224">Dipeptidase</keyword>
<dbReference type="NCBIfam" id="NF005591">
    <property type="entry name" value="PRK07318.1"/>
    <property type="match status" value="1"/>
</dbReference>
<keyword evidence="5" id="KW-0862">Zinc</keyword>
<dbReference type="GO" id="GO:0016805">
    <property type="term" value="F:dipeptidase activity"/>
    <property type="evidence" value="ECO:0007669"/>
    <property type="project" value="UniProtKB-KW"/>
</dbReference>
<reference evidence="7 8" key="1">
    <citation type="submission" date="2021-06" db="EMBL/GenBank/DDBJ databases">
        <title>Bacillus sp. RD4P76, an endophyte from a halophyte.</title>
        <authorList>
            <person name="Sun J.-Q."/>
        </authorList>
    </citation>
    <scope>NUCLEOTIDE SEQUENCE [LARGE SCALE GENOMIC DNA]</scope>
    <source>
        <strain evidence="7 8">CGMCC 1.15917</strain>
    </source>
</reference>
<evidence type="ECO:0000256" key="4">
    <source>
        <dbReference type="ARBA" id="ARBA00022801"/>
    </source>
</evidence>
<dbReference type="InterPro" id="IPR002933">
    <property type="entry name" value="Peptidase_M20"/>
</dbReference>
<dbReference type="InterPro" id="IPR010964">
    <property type="entry name" value="M20A_pepV-rel"/>
</dbReference>
<dbReference type="EC" id="3.4.13.-" evidence="7"/>
<dbReference type="CDD" id="cd03888">
    <property type="entry name" value="M20_PepV"/>
    <property type="match status" value="1"/>
</dbReference>
<keyword evidence="8" id="KW-1185">Reference proteome</keyword>
<dbReference type="PANTHER" id="PTHR43808:SF31">
    <property type="entry name" value="N-ACETYL-L-CITRULLINE DEACETYLASE"/>
    <property type="match status" value="1"/>
</dbReference>
<keyword evidence="3" id="KW-0645">Protease</keyword>
<evidence type="ECO:0000256" key="6">
    <source>
        <dbReference type="ARBA" id="ARBA00023049"/>
    </source>
</evidence>
<dbReference type="InterPro" id="IPR001261">
    <property type="entry name" value="ArgE/DapE_CS"/>
</dbReference>
<dbReference type="Proteomes" id="UP000784880">
    <property type="component" value="Unassembled WGS sequence"/>
</dbReference>
<dbReference type="NCBIfam" id="TIGR01887">
    <property type="entry name" value="dipeptidaselike"/>
    <property type="match status" value="1"/>
</dbReference>
<keyword evidence="4 7" id="KW-0378">Hydrolase</keyword>
<dbReference type="InterPro" id="IPR050072">
    <property type="entry name" value="Peptidase_M20A"/>
</dbReference>
<evidence type="ECO:0000313" key="7">
    <source>
        <dbReference type="EMBL" id="MBU9713742.1"/>
    </source>
</evidence>
<accession>A0ABS6JJB3</accession>
<evidence type="ECO:0000256" key="5">
    <source>
        <dbReference type="ARBA" id="ARBA00022833"/>
    </source>
</evidence>
<proteinExistence type="inferred from homology"/>
<comment type="cofactor">
    <cofactor evidence="1">
        <name>Zn(2+)</name>
        <dbReference type="ChEBI" id="CHEBI:29105"/>
    </cofactor>
</comment>
<dbReference type="Pfam" id="PF01546">
    <property type="entry name" value="Peptidase_M20"/>
    <property type="match status" value="1"/>
</dbReference>
<dbReference type="RefSeq" id="WP_217067892.1">
    <property type="nucleotide sequence ID" value="NZ_JAHQCS010000151.1"/>
</dbReference>
<comment type="similarity">
    <text evidence="2">Belongs to the peptidase M20A family.</text>
</comment>
<sequence length="463" mass="51287">MNWLGEVKKREADLIKDTQCFLRIKSVLDESSARNGAPFGEGIREAYDWILNRAKKDGFVTKDVDGYGAHIEWGEGEELVGILCHIDVVPEGDGWTSPPYSAEIRDGNIYARGAIDDKGPTMAAYYALKIVKELNISPNKRVRLIIGTDEESQWRCVAHYFNKEEMPTIGFAPDADFPIINGEKGICDLEFSTFIPEKGGKVKSFYAGERLNMVPALATCKVSGVEEKELVHEFTVFLNDNHVSGEYHVEEDGIVLKIRGKSAHGMEPEKGVNSGLILAHFLLAKLPLEGHEKDFFSILSELFFQDSRGERLGIAYSDVKRGDVTLNVGKLEFEKGGEGKVGINLRYPDGAEFSTLYESISSAFSDYHFIGKILTHEKPHAVDEDHPLIQTLSKVYEEQTGEPAKMLSIGGGTYARSLSAGVAFGPMFPGQEDVAHQSDEYISIDNLTRATAIYAQAIYELVN</sequence>
<dbReference type="PANTHER" id="PTHR43808">
    <property type="entry name" value="ACETYLORNITHINE DEACETYLASE"/>
    <property type="match status" value="1"/>
</dbReference>
<dbReference type="PROSITE" id="PS00759">
    <property type="entry name" value="ARGE_DAPE_CPG2_2"/>
    <property type="match status" value="1"/>
</dbReference>
<protein>
    <submittedName>
        <fullName evidence="7">Dipeptidase PepV</fullName>
        <ecNumber evidence="7">3.4.13.-</ecNumber>
    </submittedName>
</protein>
<keyword evidence="6" id="KW-0482">Metalloprotease</keyword>
<organism evidence="7 8">
    <name type="scientific">Evansella tamaricis</name>
    <dbReference type="NCBI Taxonomy" id="2069301"/>
    <lineage>
        <taxon>Bacteria</taxon>
        <taxon>Bacillati</taxon>
        <taxon>Bacillota</taxon>
        <taxon>Bacilli</taxon>
        <taxon>Bacillales</taxon>
        <taxon>Bacillaceae</taxon>
        <taxon>Evansella</taxon>
    </lineage>
</organism>
<gene>
    <name evidence="7" type="primary">pepV</name>
    <name evidence="7" type="ORF">KS419_18600</name>
</gene>
<name>A0ABS6JJB3_9BACI</name>
<comment type="caution">
    <text evidence="7">The sequence shown here is derived from an EMBL/GenBank/DDBJ whole genome shotgun (WGS) entry which is preliminary data.</text>
</comment>
<evidence type="ECO:0000313" key="8">
    <source>
        <dbReference type="Proteomes" id="UP000784880"/>
    </source>
</evidence>
<evidence type="ECO:0000256" key="3">
    <source>
        <dbReference type="ARBA" id="ARBA00022670"/>
    </source>
</evidence>